<dbReference type="EMBL" id="MU006638">
    <property type="protein sequence ID" value="KAF2741649.1"/>
    <property type="molecule type" value="Genomic_DNA"/>
</dbReference>
<gene>
    <name evidence="1" type="ORF">M011DRAFT_514880</name>
</gene>
<reference evidence="1" key="1">
    <citation type="journal article" date="2020" name="Stud. Mycol.">
        <title>101 Dothideomycetes genomes: a test case for predicting lifestyles and emergence of pathogens.</title>
        <authorList>
            <person name="Haridas S."/>
            <person name="Albert R."/>
            <person name="Binder M."/>
            <person name="Bloem J."/>
            <person name="Labutti K."/>
            <person name="Salamov A."/>
            <person name="Andreopoulos B."/>
            <person name="Baker S."/>
            <person name="Barry K."/>
            <person name="Bills G."/>
            <person name="Bluhm B."/>
            <person name="Cannon C."/>
            <person name="Castanera R."/>
            <person name="Culley D."/>
            <person name="Daum C."/>
            <person name="Ezra D."/>
            <person name="Gonzalez J."/>
            <person name="Henrissat B."/>
            <person name="Kuo A."/>
            <person name="Liang C."/>
            <person name="Lipzen A."/>
            <person name="Lutzoni F."/>
            <person name="Magnuson J."/>
            <person name="Mondo S."/>
            <person name="Nolan M."/>
            <person name="Ohm R."/>
            <person name="Pangilinan J."/>
            <person name="Park H.-J."/>
            <person name="Ramirez L."/>
            <person name="Alfaro M."/>
            <person name="Sun H."/>
            <person name="Tritt A."/>
            <person name="Yoshinaga Y."/>
            <person name="Zwiers L.-H."/>
            <person name="Turgeon B."/>
            <person name="Goodwin S."/>
            <person name="Spatafora J."/>
            <person name="Crous P."/>
            <person name="Grigoriev I."/>
        </authorList>
    </citation>
    <scope>NUCLEOTIDE SEQUENCE</scope>
    <source>
        <strain evidence="1">CBS 119925</strain>
    </source>
</reference>
<keyword evidence="2" id="KW-1185">Reference proteome</keyword>
<accession>A0A6A6UV54</accession>
<organism evidence="1 2">
    <name type="scientific">Sporormia fimetaria CBS 119925</name>
    <dbReference type="NCBI Taxonomy" id="1340428"/>
    <lineage>
        <taxon>Eukaryota</taxon>
        <taxon>Fungi</taxon>
        <taxon>Dikarya</taxon>
        <taxon>Ascomycota</taxon>
        <taxon>Pezizomycotina</taxon>
        <taxon>Dothideomycetes</taxon>
        <taxon>Pleosporomycetidae</taxon>
        <taxon>Pleosporales</taxon>
        <taxon>Sporormiaceae</taxon>
        <taxon>Sporormia</taxon>
    </lineage>
</organism>
<sequence length="190" mass="22356">MQQQQQGGPKQTVVNVTARFLNPDNQRLMPPRHMVITFHETTNKLLSGPHTVDLQFKKDKMEPYPALQMNHLVGVYEWPKGLVRAVITFDHGDRPFLDLKAKQNYREIYLQFRNMNYTNLYTQTAHMTVEGRPGALTTHHPDWKGDTSFHFGDQLMLYNQTTRKWEVPYMDKWVTAEKKWQESLSHVICP</sequence>
<evidence type="ECO:0000313" key="1">
    <source>
        <dbReference type="EMBL" id="KAF2741649.1"/>
    </source>
</evidence>
<proteinExistence type="predicted"/>
<dbReference type="Proteomes" id="UP000799440">
    <property type="component" value="Unassembled WGS sequence"/>
</dbReference>
<protein>
    <submittedName>
        <fullName evidence="1">Uncharacterized protein</fullName>
    </submittedName>
</protein>
<evidence type="ECO:0000313" key="2">
    <source>
        <dbReference type="Proteomes" id="UP000799440"/>
    </source>
</evidence>
<dbReference type="AlphaFoldDB" id="A0A6A6UV54"/>
<name>A0A6A6UV54_9PLEO</name>